<organism evidence="8 9">
    <name type="scientific">Hyella patelloides LEGE 07179</name>
    <dbReference type="NCBI Taxonomy" id="945734"/>
    <lineage>
        <taxon>Bacteria</taxon>
        <taxon>Bacillati</taxon>
        <taxon>Cyanobacteriota</taxon>
        <taxon>Cyanophyceae</taxon>
        <taxon>Pleurocapsales</taxon>
        <taxon>Hyellaceae</taxon>
        <taxon>Hyella</taxon>
    </lineage>
</organism>
<accession>A0A563W4R1</accession>
<evidence type="ECO:0000256" key="1">
    <source>
        <dbReference type="ARBA" id="ARBA00001933"/>
    </source>
</evidence>
<proteinExistence type="inferred from homology"/>
<dbReference type="InterPro" id="IPR015421">
    <property type="entry name" value="PyrdxlP-dep_Trfase_major"/>
</dbReference>
<sequence>MTIIQEKTLGDKVRKDFPILHQEVHGKPLIYFDSAASSQKPQQVLDSLINYYQQDNANVHRGAHSLSNRATDAYEGARDKVAKFINTASRDEIVYTRNASEAINLVAYTWGLANLNKGDEIILSVMEHHSNIVPWQIIAQKTGAIIKYIQLNEQEVLDLENYISLLSDKTKLVAVVHVSNTLGVINPVSEITELAHQYGAKVLIDACQSVPHMPVDVQQINCDWLVASGHKMCAPTGIGFLYGKKAILEAMPPFLGGGEMIDEVYFDRSTYGELPHKFEAGTPAIGEAIALGAAIDYLSNIGMDNIHSYEAELTAYLFKKLETIPNLRIYGAKPDADGEGRAALAAFNVPGIHASDLATLLDHEGIAIRSGHHCTQPLHRLFDASGSARASLYFYNTRDEIDRFITALQETIDFFNSMME</sequence>
<evidence type="ECO:0000256" key="4">
    <source>
        <dbReference type="ARBA" id="ARBA00022679"/>
    </source>
</evidence>
<dbReference type="GO" id="GO:0016829">
    <property type="term" value="F:lyase activity"/>
    <property type="evidence" value="ECO:0007669"/>
    <property type="project" value="UniProtKB-KW"/>
</dbReference>
<evidence type="ECO:0000256" key="3">
    <source>
        <dbReference type="ARBA" id="ARBA00012239"/>
    </source>
</evidence>
<dbReference type="SUPFAM" id="SSF53383">
    <property type="entry name" value="PLP-dependent transferases"/>
    <property type="match status" value="1"/>
</dbReference>
<protein>
    <recommendedName>
        <fullName evidence="3">cysteine desulfurase</fullName>
        <ecNumber evidence="3">2.8.1.7</ecNumber>
    </recommendedName>
</protein>
<dbReference type="InterPro" id="IPR000192">
    <property type="entry name" value="Aminotrans_V_dom"/>
</dbReference>
<gene>
    <name evidence="8" type="primary">sufS</name>
    <name evidence="8" type="ORF">H1P_860007</name>
</gene>
<dbReference type="GO" id="GO:0030170">
    <property type="term" value="F:pyridoxal phosphate binding"/>
    <property type="evidence" value="ECO:0007669"/>
    <property type="project" value="InterPro"/>
</dbReference>
<comment type="cofactor">
    <cofactor evidence="1">
        <name>pyridoxal 5'-phosphate</name>
        <dbReference type="ChEBI" id="CHEBI:597326"/>
    </cofactor>
</comment>
<evidence type="ECO:0000256" key="2">
    <source>
        <dbReference type="ARBA" id="ARBA00010447"/>
    </source>
</evidence>
<evidence type="ECO:0000313" key="8">
    <source>
        <dbReference type="EMBL" id="VEP18681.1"/>
    </source>
</evidence>
<name>A0A563W4R1_9CYAN</name>
<keyword evidence="8" id="KW-0456">Lyase</keyword>
<comment type="similarity">
    <text evidence="2">Belongs to the class-V pyridoxal-phosphate-dependent aminotransferase family. Csd subfamily.</text>
</comment>
<evidence type="ECO:0000256" key="5">
    <source>
        <dbReference type="ARBA" id="ARBA00022898"/>
    </source>
</evidence>
<keyword evidence="4" id="KW-0808">Transferase</keyword>
<dbReference type="GO" id="GO:0031071">
    <property type="term" value="F:cysteine desulfurase activity"/>
    <property type="evidence" value="ECO:0007669"/>
    <property type="project" value="UniProtKB-EC"/>
</dbReference>
<dbReference type="InterPro" id="IPR016454">
    <property type="entry name" value="Cysteine_dSase"/>
</dbReference>
<dbReference type="NCBIfam" id="TIGR01979">
    <property type="entry name" value="sufS"/>
    <property type="match status" value="1"/>
</dbReference>
<comment type="catalytic activity">
    <reaction evidence="6">
        <text>(sulfur carrier)-H + L-cysteine = (sulfur carrier)-SH + L-alanine</text>
        <dbReference type="Rhea" id="RHEA:43892"/>
        <dbReference type="Rhea" id="RHEA-COMP:14737"/>
        <dbReference type="Rhea" id="RHEA-COMP:14739"/>
        <dbReference type="ChEBI" id="CHEBI:29917"/>
        <dbReference type="ChEBI" id="CHEBI:35235"/>
        <dbReference type="ChEBI" id="CHEBI:57972"/>
        <dbReference type="ChEBI" id="CHEBI:64428"/>
        <dbReference type="EC" id="2.8.1.7"/>
    </reaction>
</comment>
<dbReference type="PIRSF" id="PIRSF005572">
    <property type="entry name" value="NifS"/>
    <property type="match status" value="1"/>
</dbReference>
<dbReference type="Proteomes" id="UP000320055">
    <property type="component" value="Unassembled WGS sequence"/>
</dbReference>
<evidence type="ECO:0000259" key="7">
    <source>
        <dbReference type="Pfam" id="PF00266"/>
    </source>
</evidence>
<reference evidence="8 9" key="1">
    <citation type="submission" date="2019-01" db="EMBL/GenBank/DDBJ databases">
        <authorList>
            <person name="Brito A."/>
        </authorList>
    </citation>
    <scope>NUCLEOTIDE SEQUENCE [LARGE SCALE GENOMIC DNA]</scope>
    <source>
        <strain evidence="8">1</strain>
    </source>
</reference>
<evidence type="ECO:0000256" key="6">
    <source>
        <dbReference type="ARBA" id="ARBA00050776"/>
    </source>
</evidence>
<dbReference type="OrthoDB" id="9804366at2"/>
<dbReference type="CDD" id="cd06453">
    <property type="entry name" value="SufS_like"/>
    <property type="match status" value="1"/>
</dbReference>
<dbReference type="InterPro" id="IPR015424">
    <property type="entry name" value="PyrdxlP-dep_Trfase"/>
</dbReference>
<dbReference type="InterPro" id="IPR015422">
    <property type="entry name" value="PyrdxlP-dep_Trfase_small"/>
</dbReference>
<feature type="domain" description="Aminotransferase class V" evidence="7">
    <location>
        <begin position="30"/>
        <end position="404"/>
    </location>
</feature>
<dbReference type="PANTHER" id="PTHR43586:SF8">
    <property type="entry name" value="CYSTEINE DESULFURASE 1, CHLOROPLASTIC"/>
    <property type="match status" value="1"/>
</dbReference>
<dbReference type="PANTHER" id="PTHR43586">
    <property type="entry name" value="CYSTEINE DESULFURASE"/>
    <property type="match status" value="1"/>
</dbReference>
<dbReference type="Pfam" id="PF00266">
    <property type="entry name" value="Aminotran_5"/>
    <property type="match status" value="1"/>
</dbReference>
<keyword evidence="9" id="KW-1185">Reference proteome</keyword>
<keyword evidence="5" id="KW-0663">Pyridoxal phosphate</keyword>
<dbReference type="AlphaFoldDB" id="A0A563W4R1"/>
<dbReference type="EMBL" id="CAACVJ010000694">
    <property type="protein sequence ID" value="VEP18681.1"/>
    <property type="molecule type" value="Genomic_DNA"/>
</dbReference>
<dbReference type="Gene3D" id="3.90.1150.10">
    <property type="entry name" value="Aspartate Aminotransferase, domain 1"/>
    <property type="match status" value="1"/>
</dbReference>
<dbReference type="GO" id="GO:0006534">
    <property type="term" value="P:cysteine metabolic process"/>
    <property type="evidence" value="ECO:0007669"/>
    <property type="project" value="InterPro"/>
</dbReference>
<dbReference type="EC" id="2.8.1.7" evidence="3"/>
<evidence type="ECO:0000313" key="9">
    <source>
        <dbReference type="Proteomes" id="UP000320055"/>
    </source>
</evidence>
<dbReference type="Gene3D" id="3.40.640.10">
    <property type="entry name" value="Type I PLP-dependent aspartate aminotransferase-like (Major domain)"/>
    <property type="match status" value="1"/>
</dbReference>
<dbReference type="InterPro" id="IPR010970">
    <property type="entry name" value="Cys_dSase_SufS"/>
</dbReference>
<dbReference type="RefSeq" id="WP_144868125.1">
    <property type="nucleotide sequence ID" value="NZ_LR213844.1"/>
</dbReference>